<dbReference type="PANTHER" id="PTHR40050:SF1">
    <property type="entry name" value="INNER SPORE COAT PROTEIN H"/>
    <property type="match status" value="1"/>
</dbReference>
<comment type="caution">
    <text evidence="1">The sequence shown here is derived from an EMBL/GenBank/DDBJ whole genome shotgun (WGS) entry which is preliminary data.</text>
</comment>
<evidence type="ECO:0000313" key="1">
    <source>
        <dbReference type="EMBL" id="PWR75439.1"/>
    </source>
</evidence>
<dbReference type="Proteomes" id="UP000245934">
    <property type="component" value="Unassembled WGS sequence"/>
</dbReference>
<keyword evidence="1" id="KW-0167">Capsid protein</keyword>
<reference evidence="1 2" key="1">
    <citation type="submission" date="2018-05" db="EMBL/GenBank/DDBJ databases">
        <title>Draft genome of Methanospirillum stamsii Pt1.</title>
        <authorList>
            <person name="Dueholm M.S."/>
            <person name="Nielsen P.H."/>
            <person name="Bakmann L.F."/>
            <person name="Otzen D.E."/>
        </authorList>
    </citation>
    <scope>NUCLEOTIDE SEQUENCE [LARGE SCALE GENOMIC DNA]</scope>
    <source>
        <strain evidence="1 2">Pt1</strain>
    </source>
</reference>
<dbReference type="GeneID" id="97609638"/>
<evidence type="ECO:0000313" key="2">
    <source>
        <dbReference type="Proteomes" id="UP000245934"/>
    </source>
</evidence>
<keyword evidence="2" id="KW-1185">Reference proteome</keyword>
<dbReference type="PANTHER" id="PTHR40050">
    <property type="entry name" value="INNER SPORE COAT PROTEIN H"/>
    <property type="match status" value="1"/>
</dbReference>
<organism evidence="1 2">
    <name type="scientific">Methanospirillum stamsii</name>
    <dbReference type="NCBI Taxonomy" id="1277351"/>
    <lineage>
        <taxon>Archaea</taxon>
        <taxon>Methanobacteriati</taxon>
        <taxon>Methanobacteriota</taxon>
        <taxon>Stenosarchaea group</taxon>
        <taxon>Methanomicrobia</taxon>
        <taxon>Methanomicrobiales</taxon>
        <taxon>Methanospirillaceae</taxon>
        <taxon>Methanospirillum</taxon>
    </lineage>
</organism>
<dbReference type="EMBL" id="QGMZ01000010">
    <property type="protein sequence ID" value="PWR75439.1"/>
    <property type="molecule type" value="Genomic_DNA"/>
</dbReference>
<dbReference type="InterPro" id="IPR014867">
    <property type="entry name" value="Spore_coat_CotH_CotH2/3/7"/>
</dbReference>
<name>A0A2V2N6H5_9EURY</name>
<dbReference type="Pfam" id="PF08757">
    <property type="entry name" value="CotH"/>
    <property type="match status" value="1"/>
</dbReference>
<protein>
    <submittedName>
        <fullName evidence="1">Spore coat protein</fullName>
    </submittedName>
</protein>
<accession>A0A2V2N6H5</accession>
<dbReference type="RefSeq" id="WP_109939958.1">
    <property type="nucleotide sequence ID" value="NZ_CP176366.1"/>
</dbReference>
<gene>
    <name evidence="1" type="ORF">DLD82_04715</name>
</gene>
<sequence length="542" mass="60891">MKDKKCTTVIITLFFAVIIAILFQGVCAEVVTDGEEPVIDEADSDASDTAPDYETVFPDDEIREIYITISQDSWEEIQEDMESKYGEFGNRTMTGPGQMGGIRPENFTNVTPGENMMEPPGDGGPGDMMDQEDPIYVPANISFNGENFENVGLRYKGVNSLMTAWQQGIGKISLKIDMDHYEDDYPETENQKFYGFKELNLQSGMSDKSVIREKIVPEIFQAAGIVAPETAFYRVYLDHGDGPEYFGLYTLVESIDDTVIETQFSNGTGNLYKPEGEGATFAEGKLDLEDFEKKTNEDEGDYSDIETLYSVLHADTRNTSPETWRSDLESIFDVEEFLTWLATNTLIKNWDTYGGNSRNYYLYNNPDTGTLSWIPWDNNYALMDGMGGSMGGMGPDGMNRTEGFGMMPPGDMNMTQPRGFGMPEDGGGHGGMGSTVTFSMDTVTDRWPLIRYLMDDPVYHAMYVDILANVAENCFNTTELAEEFDKYHDIIESSVIGPDGEREGYTYLTDDSDFDAAYEELKEHINTQYAEAMEYLQEEETK</sequence>
<dbReference type="AlphaFoldDB" id="A0A2V2N6H5"/>
<dbReference type="OrthoDB" id="116829at2157"/>
<keyword evidence="1" id="KW-0946">Virion</keyword>
<proteinExistence type="predicted"/>